<keyword evidence="3" id="KW-1133">Transmembrane helix</keyword>
<evidence type="ECO:0000256" key="3">
    <source>
        <dbReference type="SAM" id="Phobius"/>
    </source>
</evidence>
<dbReference type="GO" id="GO:0009245">
    <property type="term" value="P:lipid A biosynthetic process"/>
    <property type="evidence" value="ECO:0007669"/>
    <property type="project" value="TreeGrafter"/>
</dbReference>
<dbReference type="SUPFAM" id="SSF56300">
    <property type="entry name" value="Metallo-dependent phosphatases"/>
    <property type="match status" value="1"/>
</dbReference>
<dbReference type="Proteomes" id="UP000185924">
    <property type="component" value="Unassembled WGS sequence"/>
</dbReference>
<dbReference type="GO" id="GO:0016020">
    <property type="term" value="C:membrane"/>
    <property type="evidence" value="ECO:0007669"/>
    <property type="project" value="GOC"/>
</dbReference>
<accession>A0A1N7A416</accession>
<feature type="transmembrane region" description="Helical" evidence="3">
    <location>
        <begin position="121"/>
        <end position="142"/>
    </location>
</feature>
<sequence length="411" mass="46454">MQRFFSIGIVIFILFLVDFYVFQAIKTVSQNLSASTQRIIYILHWAIFAITAGTFALASFTRGTPPDAFKTYLASTLFIIFASKLVVVLFLFVDDALRLGKLVFNNVNSGETTFDPSRSKFLNQMGLLVAAVPFSAFIYGMVKGAYDYRVKRITLRFPNLPAAFEGFKMLQISDMHTGSFTSTEPLKEAVRLINKQEADLVFFTGDLVNNVATELMPHVDTLKEIRAKQGVFSVLGNHDYGDYVSWESREAKTQNLQTLVDTQRRMGWDVLLNENRRIEKDGEHISILGVENWGNRAGFPKYGDLSKAYSGAESSPFKVLLSHDPSHWDGEINQKYDDIDLTLSGHTHGMQFGVNIPGLKWSPVQYVYEQWAGLYKRGRQHLYVNTGLGFIGYPGRVGFLPEITVFELRRA</sequence>
<name>A0A1N7A416_9BACT</name>
<dbReference type="PANTHER" id="PTHR31302:SF31">
    <property type="entry name" value="PHOSPHODIESTERASE YAEI"/>
    <property type="match status" value="1"/>
</dbReference>
<dbReference type="Gene3D" id="3.60.21.10">
    <property type="match status" value="1"/>
</dbReference>
<gene>
    <name evidence="5" type="ORF">SAMN05421545_3210</name>
</gene>
<dbReference type="PANTHER" id="PTHR31302">
    <property type="entry name" value="TRANSMEMBRANE PROTEIN WITH METALLOPHOSPHOESTERASE DOMAIN-RELATED"/>
    <property type="match status" value="1"/>
</dbReference>
<dbReference type="RefSeq" id="WP_076422817.1">
    <property type="nucleotide sequence ID" value="NZ_FTNM01000005.1"/>
</dbReference>
<organism evidence="5 6">
    <name type="scientific">Pontibacter lucknowensis</name>
    <dbReference type="NCBI Taxonomy" id="1077936"/>
    <lineage>
        <taxon>Bacteria</taxon>
        <taxon>Pseudomonadati</taxon>
        <taxon>Bacteroidota</taxon>
        <taxon>Cytophagia</taxon>
        <taxon>Cytophagales</taxon>
        <taxon>Hymenobacteraceae</taxon>
        <taxon>Pontibacter</taxon>
    </lineage>
</organism>
<keyword evidence="3" id="KW-0812">Transmembrane</keyword>
<protein>
    <recommendedName>
        <fullName evidence="4">Calcineurin-like phosphoesterase domain-containing protein</fullName>
    </recommendedName>
</protein>
<proteinExistence type="predicted"/>
<dbReference type="InterPro" id="IPR004843">
    <property type="entry name" value="Calcineurin-like_PHP"/>
</dbReference>
<feature type="transmembrane region" description="Helical" evidence="3">
    <location>
        <begin position="39"/>
        <end position="60"/>
    </location>
</feature>
<keyword evidence="2" id="KW-0378">Hydrolase</keyword>
<dbReference type="Pfam" id="PF00149">
    <property type="entry name" value="Metallophos"/>
    <property type="match status" value="1"/>
</dbReference>
<keyword evidence="1" id="KW-0479">Metal-binding</keyword>
<evidence type="ECO:0000313" key="5">
    <source>
        <dbReference type="EMBL" id="SIR33875.1"/>
    </source>
</evidence>
<evidence type="ECO:0000256" key="2">
    <source>
        <dbReference type="ARBA" id="ARBA00022801"/>
    </source>
</evidence>
<evidence type="ECO:0000256" key="1">
    <source>
        <dbReference type="ARBA" id="ARBA00022723"/>
    </source>
</evidence>
<feature type="transmembrane region" description="Helical" evidence="3">
    <location>
        <begin position="72"/>
        <end position="93"/>
    </location>
</feature>
<evidence type="ECO:0000313" key="6">
    <source>
        <dbReference type="Proteomes" id="UP000185924"/>
    </source>
</evidence>
<keyword evidence="3" id="KW-0472">Membrane</keyword>
<dbReference type="GO" id="GO:0046872">
    <property type="term" value="F:metal ion binding"/>
    <property type="evidence" value="ECO:0007669"/>
    <property type="project" value="UniProtKB-KW"/>
</dbReference>
<dbReference type="CDD" id="cd07385">
    <property type="entry name" value="MPP_YkuE_C"/>
    <property type="match status" value="1"/>
</dbReference>
<dbReference type="OrthoDB" id="9780884at2"/>
<dbReference type="GO" id="GO:0008758">
    <property type="term" value="F:UDP-2,3-diacylglucosamine hydrolase activity"/>
    <property type="evidence" value="ECO:0007669"/>
    <property type="project" value="TreeGrafter"/>
</dbReference>
<evidence type="ECO:0000259" key="4">
    <source>
        <dbReference type="Pfam" id="PF00149"/>
    </source>
</evidence>
<reference evidence="6" key="1">
    <citation type="submission" date="2017-01" db="EMBL/GenBank/DDBJ databases">
        <authorList>
            <person name="Varghese N."/>
            <person name="Submissions S."/>
        </authorList>
    </citation>
    <scope>NUCLEOTIDE SEQUENCE [LARGE SCALE GENOMIC DNA]</scope>
    <source>
        <strain evidence="6">DM9</strain>
    </source>
</reference>
<dbReference type="EMBL" id="FTNM01000005">
    <property type="protein sequence ID" value="SIR33875.1"/>
    <property type="molecule type" value="Genomic_DNA"/>
</dbReference>
<dbReference type="InterPro" id="IPR051158">
    <property type="entry name" value="Metallophosphoesterase_sf"/>
</dbReference>
<feature type="domain" description="Calcineurin-like phosphoesterase" evidence="4">
    <location>
        <begin position="168"/>
        <end position="349"/>
    </location>
</feature>
<keyword evidence="6" id="KW-1185">Reference proteome</keyword>
<dbReference type="AlphaFoldDB" id="A0A1N7A416"/>
<dbReference type="InterPro" id="IPR029052">
    <property type="entry name" value="Metallo-depent_PP-like"/>
</dbReference>